<keyword evidence="3" id="KW-0479">Metal-binding</keyword>
<dbReference type="PANTHER" id="PTHR42740">
    <property type="entry name" value="RIBONUCLEASE VAPC3"/>
    <property type="match status" value="1"/>
</dbReference>
<keyword evidence="1" id="KW-1277">Toxin-antitoxin system</keyword>
<proteinExistence type="predicted"/>
<dbReference type="InterPro" id="IPR029060">
    <property type="entry name" value="PIN-like_dom_sf"/>
</dbReference>
<keyword evidence="5" id="KW-0460">Magnesium</keyword>
<dbReference type="InterPro" id="IPR051749">
    <property type="entry name" value="PINc/VapC_TA_RNase"/>
</dbReference>
<evidence type="ECO:0000256" key="4">
    <source>
        <dbReference type="ARBA" id="ARBA00022801"/>
    </source>
</evidence>
<accession>A0A3B1BUB5</accession>
<dbReference type="GO" id="GO:0046872">
    <property type="term" value="F:metal ion binding"/>
    <property type="evidence" value="ECO:0007669"/>
    <property type="project" value="UniProtKB-KW"/>
</dbReference>
<dbReference type="PANTHER" id="PTHR42740:SF1">
    <property type="entry name" value="RIBONUCLEASE VAPC3"/>
    <property type="match status" value="1"/>
</dbReference>
<evidence type="ECO:0000313" key="7">
    <source>
        <dbReference type="EMBL" id="VAX14330.1"/>
    </source>
</evidence>
<gene>
    <name evidence="7" type="ORF">MNBD_GAMMA24-62</name>
</gene>
<evidence type="ECO:0000259" key="6">
    <source>
        <dbReference type="SMART" id="SM00670"/>
    </source>
</evidence>
<dbReference type="EMBL" id="UOFZ01000170">
    <property type="protein sequence ID" value="VAX14330.1"/>
    <property type="molecule type" value="Genomic_DNA"/>
</dbReference>
<reference evidence="7" key="1">
    <citation type="submission" date="2018-06" db="EMBL/GenBank/DDBJ databases">
        <authorList>
            <person name="Zhirakovskaya E."/>
        </authorList>
    </citation>
    <scope>NUCLEOTIDE SEQUENCE</scope>
</reference>
<dbReference type="AlphaFoldDB" id="A0A3B1BUB5"/>
<dbReference type="Gene3D" id="3.40.50.1010">
    <property type="entry name" value="5'-nuclease"/>
    <property type="match status" value="1"/>
</dbReference>
<dbReference type="GO" id="GO:0004540">
    <property type="term" value="F:RNA nuclease activity"/>
    <property type="evidence" value="ECO:0007669"/>
    <property type="project" value="TreeGrafter"/>
</dbReference>
<evidence type="ECO:0000256" key="2">
    <source>
        <dbReference type="ARBA" id="ARBA00022722"/>
    </source>
</evidence>
<feature type="domain" description="PIN" evidence="6">
    <location>
        <begin position="1"/>
        <end position="115"/>
    </location>
</feature>
<protein>
    <recommendedName>
        <fullName evidence="6">PIN domain-containing protein</fullName>
    </recommendedName>
</protein>
<dbReference type="InterPro" id="IPR002716">
    <property type="entry name" value="PIN_dom"/>
</dbReference>
<organism evidence="7">
    <name type="scientific">hydrothermal vent metagenome</name>
    <dbReference type="NCBI Taxonomy" id="652676"/>
    <lineage>
        <taxon>unclassified sequences</taxon>
        <taxon>metagenomes</taxon>
        <taxon>ecological metagenomes</taxon>
    </lineage>
</organism>
<dbReference type="SMART" id="SM00670">
    <property type="entry name" value="PINc"/>
    <property type="match status" value="1"/>
</dbReference>
<evidence type="ECO:0000256" key="5">
    <source>
        <dbReference type="ARBA" id="ARBA00022842"/>
    </source>
</evidence>
<dbReference type="GO" id="GO:0016787">
    <property type="term" value="F:hydrolase activity"/>
    <property type="evidence" value="ECO:0007669"/>
    <property type="project" value="UniProtKB-KW"/>
</dbReference>
<name>A0A3B1BUB5_9ZZZZ</name>
<keyword evidence="4" id="KW-0378">Hydrolase</keyword>
<sequence length="125" mass="14339">MTVLVDTSIWIDYFRGGANSKDMEFLIDENLIVTNKIVLAELIPYLKVKKQTKVVNLLYEITQIPLDIHWEEIIEFQVKCLKSGANGVGIPDLIIAQNAKQNSCKIYSIDKHFRLLNKVLKVNLH</sequence>
<evidence type="ECO:0000256" key="1">
    <source>
        <dbReference type="ARBA" id="ARBA00022649"/>
    </source>
</evidence>
<evidence type="ECO:0000256" key="3">
    <source>
        <dbReference type="ARBA" id="ARBA00022723"/>
    </source>
</evidence>
<dbReference type="SUPFAM" id="SSF88723">
    <property type="entry name" value="PIN domain-like"/>
    <property type="match status" value="1"/>
</dbReference>
<dbReference type="Pfam" id="PF01850">
    <property type="entry name" value="PIN"/>
    <property type="match status" value="1"/>
</dbReference>
<keyword evidence="2" id="KW-0540">Nuclease</keyword>